<dbReference type="EMBL" id="BAABCJ010000002">
    <property type="protein sequence ID" value="GAA3704531.1"/>
    <property type="molecule type" value="Genomic_DNA"/>
</dbReference>
<evidence type="ECO:0000313" key="3">
    <source>
        <dbReference type="EMBL" id="GAA3704531.1"/>
    </source>
</evidence>
<dbReference type="InterPro" id="IPR049349">
    <property type="entry name" value="DUF2264_N"/>
</dbReference>
<dbReference type="PIRSF" id="PIRSF014753">
    <property type="entry name" value="UCP014753"/>
    <property type="match status" value="1"/>
</dbReference>
<name>A0ABP7DI67_9MICC</name>
<dbReference type="InterPro" id="IPR016624">
    <property type="entry name" value="UCP014753"/>
</dbReference>
<reference evidence="4" key="1">
    <citation type="journal article" date="2019" name="Int. J. Syst. Evol. Microbiol.">
        <title>The Global Catalogue of Microorganisms (GCM) 10K type strain sequencing project: providing services to taxonomists for standard genome sequencing and annotation.</title>
        <authorList>
            <consortium name="The Broad Institute Genomics Platform"/>
            <consortium name="The Broad Institute Genome Sequencing Center for Infectious Disease"/>
            <person name="Wu L."/>
            <person name="Ma J."/>
        </authorList>
    </citation>
    <scope>NUCLEOTIDE SEQUENCE [LARGE SCALE GENOMIC DNA]</scope>
    <source>
        <strain evidence="4">JCM 16961</strain>
    </source>
</reference>
<dbReference type="PANTHER" id="PTHR35339">
    <property type="entry name" value="LINALOOL DEHYDRATASE_ISOMERASE DOMAIN-CONTAINING PROTEIN"/>
    <property type="match status" value="1"/>
</dbReference>
<gene>
    <name evidence="3" type="ORF">GCM10022377_17730</name>
</gene>
<keyword evidence="4" id="KW-1185">Reference proteome</keyword>
<evidence type="ECO:0000313" key="4">
    <source>
        <dbReference type="Proteomes" id="UP001501536"/>
    </source>
</evidence>
<dbReference type="Pfam" id="PF10022">
    <property type="entry name" value="DUF2264"/>
    <property type="match status" value="1"/>
</dbReference>
<dbReference type="PANTHER" id="PTHR35339:SF4">
    <property type="entry name" value="LINALOOL DEHYDRATASE_ISOMERASE DOMAIN-CONTAINING PROTEIN"/>
    <property type="match status" value="1"/>
</dbReference>
<protein>
    <submittedName>
        <fullName evidence="3">DUF2264 domain-containing protein</fullName>
    </submittedName>
</protein>
<proteinExistence type="predicted"/>
<dbReference type="Proteomes" id="UP001501536">
    <property type="component" value="Unassembled WGS sequence"/>
</dbReference>
<feature type="region of interest" description="Disordered" evidence="1">
    <location>
        <begin position="1"/>
        <end position="25"/>
    </location>
</feature>
<sequence length="653" mass="70209">MNEKTLPVPGDEKCHPPADWGRSPITGYTREHWESAADRLLESAWRWASPSGAALNPPGPASASGPASDGLEGFARSMLIAAFRVAGSGGTDRRGWLARYARGLQAGTARPGDPLPAGTAAEPWPVIGDHFDGGQPMVEAASVALALRLTRPWLWDLLDPLVQERAVDWLSGALRAVPAPNNWYLFPYTVAGFLESVGRGSEETRAARRRALALLEGWYGGDGWYADGEGRAFDQYNGWAMHFYPVLDAWMDGRTDVHVDRLETFLARFRYQFGSDGAPVYMGRSMTYRWAAGTAIAVGALTGRTPISPGQSRRLLSGSLRYFLERGALNEHGLPSLGWHGEHAPTVQDYSGPASPLWAAKAFVCLLAPRDSALWTATEELAPVERESRMLADPVPNFLIQATADDGIVRLHNHGSDKVRPYQEAGAAGADPLYARLAYSSATGPTRAGEPEDNHVGVNWRGNRSARRRIHPIGAADHGCWGWAASWHRPVFATGSTSIPGMTVESYVVACGSTEVRIQRVRGALYDVVLECSGWAVPQGSALESTLENLQGFVSRETAVAPSGTAFGAGPAAVPRLTAPVRGDGTFVARARLAPHGTRGAGIEDVEVSADGARVRFRFVPSSAPPERSGDPLNAPLSIVVDMAQQTVQEARR</sequence>
<accession>A0ABP7DI67</accession>
<feature type="domain" description="DUF2264" evidence="2">
    <location>
        <begin position="29"/>
        <end position="380"/>
    </location>
</feature>
<evidence type="ECO:0000259" key="2">
    <source>
        <dbReference type="Pfam" id="PF10022"/>
    </source>
</evidence>
<organism evidence="3 4">
    <name type="scientific">Zhihengliuella alba</name>
    <dbReference type="NCBI Taxonomy" id="547018"/>
    <lineage>
        <taxon>Bacteria</taxon>
        <taxon>Bacillati</taxon>
        <taxon>Actinomycetota</taxon>
        <taxon>Actinomycetes</taxon>
        <taxon>Micrococcales</taxon>
        <taxon>Micrococcaceae</taxon>
        <taxon>Zhihengliuella</taxon>
    </lineage>
</organism>
<evidence type="ECO:0000256" key="1">
    <source>
        <dbReference type="SAM" id="MobiDB-lite"/>
    </source>
</evidence>
<comment type="caution">
    <text evidence="3">The sequence shown here is derived from an EMBL/GenBank/DDBJ whole genome shotgun (WGS) entry which is preliminary data.</text>
</comment>